<evidence type="ECO:0000256" key="16">
    <source>
        <dbReference type="ARBA" id="ARBA00049209"/>
    </source>
</evidence>
<feature type="binding site" evidence="17">
    <location>
        <position position="245"/>
    </location>
    <ligand>
        <name>(6S)-NADPHX</name>
        <dbReference type="ChEBI" id="CHEBI:64076"/>
    </ligand>
</feature>
<comment type="function">
    <text evidence="17">Catalyzes the dehydration of the S-form of NAD(P)HX at the expense of ADP, which is converted to AMP. Together with NAD(P)HX epimerase, which catalyzes the epimerization of the S- and R-forms, the enzyme allows the repair of both epimers of NAD(P)HX, a damaged form of NAD(P)H that is a result of enzymatic or heat-dependent hydration.</text>
</comment>
<dbReference type="PROSITE" id="PS01049">
    <property type="entry name" value="YJEF_C_1"/>
    <property type="match status" value="1"/>
</dbReference>
<organism evidence="20 21">
    <name type="scientific">Mycobacterium conspicuum</name>
    <dbReference type="NCBI Taxonomy" id="44010"/>
    <lineage>
        <taxon>Bacteria</taxon>
        <taxon>Bacillati</taxon>
        <taxon>Actinomycetota</taxon>
        <taxon>Actinomycetes</taxon>
        <taxon>Mycobacteriales</taxon>
        <taxon>Mycobacteriaceae</taxon>
        <taxon>Mycobacterium</taxon>
    </lineage>
</organism>
<sequence length="473" mass="47306">MRHYYSADAIREAEAPLLASLPEGALMRRAAFGLASEIICELARRTGGVAGRRVCAVVGSGDNGGDALWAATFLRRRGAAADAVLLNPDRTHRKGLAAFTKAGGRIVQKVSAATDLVIDGVVGISGSGPLRPAAAEVFAAVDAAGIPVVAVDIPSGVDAATGAVTGPAVHAALTVTFGGLKPVHALGDCGRVRLVDIGLDLPETDLFGFEAADVVARWPVPGARDDKYTQGVTGVLAGSSTYPGAAVLCTGAAVVTHSGMVRYAGGAHAEVLARWPEVIASPTPSSAGRVQSWVVGPGLGTDDKGAAALWFALDTDLPVIVDADALTIVAAHPEVLVDRAAPTVLTPHAGEFARLAGAPPGDDRVSACRKLADAFGATVLLKGNVTVIADPGGPVYLNPAGQSWAATAGSGDVLSGMIGALLASGLPPAEAAAAAAFVHARAAAMSAADPGPGEAPTSASRILHHIRAAVAAL</sequence>
<dbReference type="Gene3D" id="3.40.50.10260">
    <property type="entry name" value="YjeF N-terminal domain"/>
    <property type="match status" value="1"/>
</dbReference>
<dbReference type="InterPro" id="IPR004443">
    <property type="entry name" value="YjeF_N_dom"/>
</dbReference>
<keyword evidence="8 17" id="KW-0521">NADP</keyword>
<evidence type="ECO:0000256" key="7">
    <source>
        <dbReference type="ARBA" id="ARBA00022840"/>
    </source>
</evidence>
<reference evidence="20 21" key="1">
    <citation type="journal article" date="2019" name="Emerg. Microbes Infect.">
        <title>Comprehensive subspecies identification of 175 nontuberculous mycobacteria species based on 7547 genomic profiles.</title>
        <authorList>
            <person name="Matsumoto Y."/>
            <person name="Kinjo T."/>
            <person name="Motooka D."/>
            <person name="Nabeya D."/>
            <person name="Jung N."/>
            <person name="Uechi K."/>
            <person name="Horii T."/>
            <person name="Iida T."/>
            <person name="Fujita J."/>
            <person name="Nakamura S."/>
        </authorList>
    </citation>
    <scope>NUCLEOTIDE SEQUENCE [LARGE SCALE GENOMIC DNA]</scope>
    <source>
        <strain evidence="20 21">JCM 14738</strain>
    </source>
</reference>
<evidence type="ECO:0000256" key="8">
    <source>
        <dbReference type="ARBA" id="ARBA00022857"/>
    </source>
</evidence>
<dbReference type="RefSeq" id="WP_085233534.1">
    <property type="nucleotide sequence ID" value="NZ_AP022613.1"/>
</dbReference>
<dbReference type="HAMAP" id="MF_01966">
    <property type="entry name" value="NADHX_epimerase"/>
    <property type="match status" value="1"/>
</dbReference>
<evidence type="ECO:0000256" key="12">
    <source>
        <dbReference type="ARBA" id="ARBA00023239"/>
    </source>
</evidence>
<evidence type="ECO:0000256" key="13">
    <source>
        <dbReference type="ARBA" id="ARBA00023268"/>
    </source>
</evidence>
<keyword evidence="13" id="KW-0511">Multifunctional enzyme</keyword>
<feature type="binding site" evidence="17">
    <location>
        <position position="411"/>
    </location>
    <ligand>
        <name>AMP</name>
        <dbReference type="ChEBI" id="CHEBI:456215"/>
    </ligand>
</feature>
<dbReference type="Gene3D" id="3.40.1190.20">
    <property type="match status" value="1"/>
</dbReference>
<keyword evidence="6 17" id="KW-0547">Nucleotide-binding</keyword>
<evidence type="ECO:0000256" key="6">
    <source>
        <dbReference type="ARBA" id="ARBA00022741"/>
    </source>
</evidence>
<keyword evidence="21" id="KW-1185">Reference proteome</keyword>
<evidence type="ECO:0000256" key="2">
    <source>
        <dbReference type="ARBA" id="ARBA00000909"/>
    </source>
</evidence>
<feature type="binding site" evidence="17">
    <location>
        <position position="412"/>
    </location>
    <ligand>
        <name>(6S)-NADPHX</name>
        <dbReference type="ChEBI" id="CHEBI:64076"/>
    </ligand>
</feature>
<protein>
    <recommendedName>
        <fullName evidence="19">Bifunctional NAD(P)H-hydrate repair enzyme</fullName>
    </recommendedName>
    <alternativeName>
        <fullName evidence="19">Nicotinamide nucleotide repair protein</fullName>
    </alternativeName>
    <domain>
        <recommendedName>
            <fullName evidence="19">ADP-dependent (S)-NAD(P)H-hydrate dehydratase</fullName>
            <ecNumber evidence="19">4.2.1.136</ecNumber>
        </recommendedName>
        <alternativeName>
            <fullName evidence="19">ADP-dependent NAD(P)HX dehydratase</fullName>
        </alternativeName>
    </domain>
    <domain>
        <recommendedName>
            <fullName evidence="19">NAD(P)H-hydrate epimerase</fullName>
            <ecNumber evidence="19">5.1.99.6</ecNumber>
        </recommendedName>
    </domain>
</protein>
<dbReference type="GO" id="GO:0052855">
    <property type="term" value="F:ADP-dependent NAD(P)H-hydrate dehydratase activity"/>
    <property type="evidence" value="ECO:0007669"/>
    <property type="project" value="UniProtKB-UniRule"/>
</dbReference>
<evidence type="ECO:0000256" key="11">
    <source>
        <dbReference type="ARBA" id="ARBA00023235"/>
    </source>
</evidence>
<feature type="binding site" evidence="17">
    <location>
        <begin position="382"/>
        <end position="386"/>
    </location>
    <ligand>
        <name>AMP</name>
        <dbReference type="ChEBI" id="CHEBI:456215"/>
    </ligand>
</feature>
<dbReference type="Pfam" id="PF01256">
    <property type="entry name" value="Carb_kinase"/>
    <property type="match status" value="1"/>
</dbReference>
<dbReference type="PANTHER" id="PTHR12592">
    <property type="entry name" value="ATP-DEPENDENT (S)-NAD(P)H-HYDRATE DEHYDRATASE FAMILY MEMBER"/>
    <property type="match status" value="1"/>
</dbReference>
<dbReference type="GO" id="GO:0052856">
    <property type="term" value="F:NAD(P)HX epimerase activity"/>
    <property type="evidence" value="ECO:0007669"/>
    <property type="project" value="UniProtKB-UniRule"/>
</dbReference>
<feature type="binding site" evidence="18">
    <location>
        <position position="155"/>
    </location>
    <ligand>
        <name>K(+)</name>
        <dbReference type="ChEBI" id="CHEBI:29103"/>
    </ligand>
</feature>
<comment type="subunit">
    <text evidence="17">Homotetramer.</text>
</comment>
<keyword evidence="12 17" id="KW-0456">Lyase</keyword>
<comment type="catalytic activity">
    <reaction evidence="2 18 19">
        <text>(6R)-NADPHX = (6S)-NADPHX</text>
        <dbReference type="Rhea" id="RHEA:32227"/>
        <dbReference type="ChEBI" id="CHEBI:64076"/>
        <dbReference type="ChEBI" id="CHEBI:64077"/>
        <dbReference type="EC" id="5.1.99.6"/>
    </reaction>
</comment>
<dbReference type="EC" id="5.1.99.6" evidence="19"/>
<comment type="caution">
    <text evidence="18">Lacks conserved residue(s) required for the propagation of feature annotation.</text>
</comment>
<dbReference type="CDD" id="cd01171">
    <property type="entry name" value="YXKO-related"/>
    <property type="match status" value="1"/>
</dbReference>
<evidence type="ECO:0000256" key="4">
    <source>
        <dbReference type="ARBA" id="ARBA00009524"/>
    </source>
</evidence>
<evidence type="ECO:0000256" key="1">
    <source>
        <dbReference type="ARBA" id="ARBA00000013"/>
    </source>
</evidence>
<comment type="similarity">
    <text evidence="18">Belongs to the NnrE/AIBP family.</text>
</comment>
<evidence type="ECO:0000313" key="20">
    <source>
        <dbReference type="EMBL" id="BBZ37641.1"/>
    </source>
</evidence>
<comment type="cofactor">
    <cofactor evidence="17">
        <name>Mg(2+)</name>
        <dbReference type="ChEBI" id="CHEBI:18420"/>
    </cofactor>
</comment>
<keyword evidence="10 17" id="KW-0520">NAD</keyword>
<dbReference type="EC" id="4.2.1.136" evidence="19"/>
<evidence type="ECO:0000256" key="5">
    <source>
        <dbReference type="ARBA" id="ARBA00022723"/>
    </source>
</evidence>
<feature type="binding site" evidence="17">
    <location>
        <position position="298"/>
    </location>
    <ligand>
        <name>(6S)-NADPHX</name>
        <dbReference type="ChEBI" id="CHEBI:64076"/>
    </ligand>
</feature>
<dbReference type="OrthoDB" id="9806925at2"/>
<dbReference type="EMBL" id="AP022613">
    <property type="protein sequence ID" value="BBZ37641.1"/>
    <property type="molecule type" value="Genomic_DNA"/>
</dbReference>
<evidence type="ECO:0000256" key="17">
    <source>
        <dbReference type="HAMAP-Rule" id="MF_01965"/>
    </source>
</evidence>
<accession>A0A1X1TAK4</accession>
<proteinExistence type="inferred from homology"/>
<name>A0A1X1TAK4_9MYCO</name>
<dbReference type="InterPro" id="IPR000631">
    <property type="entry name" value="CARKD"/>
</dbReference>
<dbReference type="Pfam" id="PF03853">
    <property type="entry name" value="YjeF_N"/>
    <property type="match status" value="1"/>
</dbReference>
<feature type="binding site" evidence="17">
    <location>
        <position position="348"/>
    </location>
    <ligand>
        <name>(6S)-NADPHX</name>
        <dbReference type="ChEBI" id="CHEBI:64076"/>
    </ligand>
</feature>
<feature type="binding site" evidence="18">
    <location>
        <position position="152"/>
    </location>
    <ligand>
        <name>(6S)-NADPHX</name>
        <dbReference type="ChEBI" id="CHEBI:64076"/>
    </ligand>
</feature>
<dbReference type="Proteomes" id="UP000467385">
    <property type="component" value="Chromosome"/>
</dbReference>
<dbReference type="InterPro" id="IPR029056">
    <property type="entry name" value="Ribokinase-like"/>
</dbReference>
<evidence type="ECO:0000313" key="21">
    <source>
        <dbReference type="Proteomes" id="UP000467385"/>
    </source>
</evidence>
<dbReference type="InterPro" id="IPR030677">
    <property type="entry name" value="Nnr"/>
</dbReference>
<feature type="binding site" evidence="18">
    <location>
        <begin position="123"/>
        <end position="129"/>
    </location>
    <ligand>
        <name>(6S)-NADPHX</name>
        <dbReference type="ChEBI" id="CHEBI:64076"/>
    </ligand>
</feature>
<dbReference type="GO" id="GO:0046496">
    <property type="term" value="P:nicotinamide nucleotide metabolic process"/>
    <property type="evidence" value="ECO:0007669"/>
    <property type="project" value="UniProtKB-UniRule"/>
</dbReference>
<comment type="function">
    <text evidence="14 19">Bifunctional enzyme that catalyzes the epimerization of the S- and R-forms of NAD(P)HX and the dehydration of the S-form of NAD(P)HX at the expense of ADP, which is converted to AMP. This allows the repair of both epimers of NAD(P)HX, a damaged form of NAD(P)H that is a result of enzymatic or heat-dependent hydration.</text>
</comment>
<dbReference type="STRING" id="44010.AWC00_15225"/>
<keyword evidence="11 18" id="KW-0413">Isomerase</keyword>
<evidence type="ECO:0000256" key="14">
    <source>
        <dbReference type="ARBA" id="ARBA00025153"/>
    </source>
</evidence>
<feature type="binding site" evidence="18">
    <location>
        <begin position="62"/>
        <end position="66"/>
    </location>
    <ligand>
        <name>(6S)-NADPHX</name>
        <dbReference type="ChEBI" id="CHEBI:64076"/>
    </ligand>
</feature>
<dbReference type="SUPFAM" id="SSF64153">
    <property type="entry name" value="YjeF N-terminal domain-like"/>
    <property type="match status" value="1"/>
</dbReference>
<comment type="cofactor">
    <cofactor evidence="18 19">
        <name>K(+)</name>
        <dbReference type="ChEBI" id="CHEBI:29103"/>
    </cofactor>
    <text evidence="18 19">Binds 1 potassium ion per subunit.</text>
</comment>
<evidence type="ECO:0000256" key="18">
    <source>
        <dbReference type="HAMAP-Rule" id="MF_01966"/>
    </source>
</evidence>
<dbReference type="PROSITE" id="PS01050">
    <property type="entry name" value="YJEF_C_2"/>
    <property type="match status" value="1"/>
</dbReference>
<dbReference type="PROSITE" id="PS51385">
    <property type="entry name" value="YJEF_N"/>
    <property type="match status" value="1"/>
</dbReference>
<dbReference type="AlphaFoldDB" id="A0A1X1TAK4"/>
<dbReference type="NCBIfam" id="TIGR00197">
    <property type="entry name" value="yjeF_nterm"/>
    <property type="match status" value="1"/>
</dbReference>
<dbReference type="PIRSF" id="PIRSF017184">
    <property type="entry name" value="Nnr"/>
    <property type="match status" value="1"/>
</dbReference>
<dbReference type="InterPro" id="IPR036652">
    <property type="entry name" value="YjeF_N_dom_sf"/>
</dbReference>
<dbReference type="PANTHER" id="PTHR12592:SF0">
    <property type="entry name" value="ATP-DEPENDENT (S)-NAD(P)H-HYDRATE DEHYDRATASE"/>
    <property type="match status" value="1"/>
</dbReference>
<comment type="similarity">
    <text evidence="3 19">In the N-terminal section; belongs to the NnrE/AIBP family.</text>
</comment>
<gene>
    <name evidence="18" type="primary">nnrE</name>
    <name evidence="17" type="synonym">nnrD</name>
    <name evidence="20" type="ORF">MCNS_07040</name>
</gene>
<keyword evidence="9 18" id="KW-0630">Potassium</keyword>
<keyword evidence="5 18" id="KW-0479">Metal-binding</keyword>
<feature type="binding site" evidence="18">
    <location>
        <position position="119"/>
    </location>
    <ligand>
        <name>K(+)</name>
        <dbReference type="ChEBI" id="CHEBI:29103"/>
    </ligand>
</feature>
<dbReference type="GO" id="GO:0046872">
    <property type="term" value="F:metal ion binding"/>
    <property type="evidence" value="ECO:0007669"/>
    <property type="project" value="UniProtKB-UniRule"/>
</dbReference>
<comment type="similarity">
    <text evidence="4 19">In the C-terminal section; belongs to the NnrD/CARKD family.</text>
</comment>
<dbReference type="InterPro" id="IPR017953">
    <property type="entry name" value="Carbohydrate_kinase_pred_CS"/>
</dbReference>
<comment type="catalytic activity">
    <reaction evidence="15 17 19">
        <text>(6S)-NADHX + ADP = AMP + phosphate + NADH + H(+)</text>
        <dbReference type="Rhea" id="RHEA:32223"/>
        <dbReference type="ChEBI" id="CHEBI:15378"/>
        <dbReference type="ChEBI" id="CHEBI:43474"/>
        <dbReference type="ChEBI" id="CHEBI:57945"/>
        <dbReference type="ChEBI" id="CHEBI:64074"/>
        <dbReference type="ChEBI" id="CHEBI:456215"/>
        <dbReference type="ChEBI" id="CHEBI:456216"/>
        <dbReference type="EC" id="4.2.1.136"/>
    </reaction>
</comment>
<dbReference type="NCBIfam" id="TIGR00196">
    <property type="entry name" value="yjeF_cterm"/>
    <property type="match status" value="1"/>
</dbReference>
<evidence type="ECO:0000256" key="15">
    <source>
        <dbReference type="ARBA" id="ARBA00048238"/>
    </source>
</evidence>
<dbReference type="GO" id="GO:0005524">
    <property type="term" value="F:ATP binding"/>
    <property type="evidence" value="ECO:0007669"/>
    <property type="project" value="UniProtKB-UniRule"/>
</dbReference>
<feature type="binding site" evidence="18">
    <location>
        <position position="63"/>
    </location>
    <ligand>
        <name>K(+)</name>
        <dbReference type="ChEBI" id="CHEBI:29103"/>
    </ligand>
</feature>
<evidence type="ECO:0000256" key="9">
    <source>
        <dbReference type="ARBA" id="ARBA00022958"/>
    </source>
</evidence>
<comment type="similarity">
    <text evidence="17">Belongs to the NnrD/CARKD family.</text>
</comment>
<dbReference type="HAMAP" id="MF_01965">
    <property type="entry name" value="NADHX_dehydratase"/>
    <property type="match status" value="1"/>
</dbReference>
<dbReference type="PROSITE" id="PS51383">
    <property type="entry name" value="YJEF_C_3"/>
    <property type="match status" value="1"/>
</dbReference>
<evidence type="ECO:0000256" key="19">
    <source>
        <dbReference type="PIRNR" id="PIRNR017184"/>
    </source>
</evidence>
<comment type="function">
    <text evidence="18">Catalyzes the epimerization of the S- and R-forms of NAD(P)HX, a damaged form of NAD(P)H that is a result of enzymatic or heat-dependent hydration. This is a prerequisite for the S-specific NAD(P)H-hydrate dehydratase to allow the repair of both epimers of NAD(P)HX.</text>
</comment>
<evidence type="ECO:0000256" key="10">
    <source>
        <dbReference type="ARBA" id="ARBA00023027"/>
    </source>
</evidence>
<dbReference type="GO" id="GO:0110051">
    <property type="term" value="P:metabolite repair"/>
    <property type="evidence" value="ECO:0007669"/>
    <property type="project" value="TreeGrafter"/>
</dbReference>
<dbReference type="SUPFAM" id="SSF53613">
    <property type="entry name" value="Ribokinase-like"/>
    <property type="match status" value="1"/>
</dbReference>
<dbReference type="FunFam" id="3.40.50.10260:FF:000008">
    <property type="entry name" value="Multifunctional fusion protein"/>
    <property type="match status" value="1"/>
</dbReference>
<evidence type="ECO:0000256" key="3">
    <source>
        <dbReference type="ARBA" id="ARBA00006001"/>
    </source>
</evidence>
<comment type="catalytic activity">
    <reaction evidence="16 17 19">
        <text>(6S)-NADPHX + ADP = AMP + phosphate + NADPH + H(+)</text>
        <dbReference type="Rhea" id="RHEA:32235"/>
        <dbReference type="ChEBI" id="CHEBI:15378"/>
        <dbReference type="ChEBI" id="CHEBI:43474"/>
        <dbReference type="ChEBI" id="CHEBI:57783"/>
        <dbReference type="ChEBI" id="CHEBI:64076"/>
        <dbReference type="ChEBI" id="CHEBI:456215"/>
        <dbReference type="ChEBI" id="CHEBI:456216"/>
        <dbReference type="EC" id="4.2.1.136"/>
    </reaction>
</comment>
<keyword evidence="7 17" id="KW-0067">ATP-binding</keyword>
<comment type="catalytic activity">
    <reaction evidence="1 18 19">
        <text>(6R)-NADHX = (6S)-NADHX</text>
        <dbReference type="Rhea" id="RHEA:32215"/>
        <dbReference type="ChEBI" id="CHEBI:64074"/>
        <dbReference type="ChEBI" id="CHEBI:64075"/>
        <dbReference type="EC" id="5.1.99.6"/>
    </reaction>
</comment>